<protein>
    <submittedName>
        <fullName evidence="4">DNA starvation/stationary phase protection protein</fullName>
    </submittedName>
</protein>
<dbReference type="OrthoDB" id="9797687at2"/>
<dbReference type="Proteomes" id="UP000054396">
    <property type="component" value="Unassembled WGS sequence"/>
</dbReference>
<dbReference type="InterPro" id="IPR008331">
    <property type="entry name" value="Ferritin_DPS_dom"/>
</dbReference>
<gene>
    <name evidence="4" type="ORF">AVJ23_11980</name>
</gene>
<evidence type="ECO:0000313" key="5">
    <source>
        <dbReference type="Proteomes" id="UP000054396"/>
    </source>
</evidence>
<name>A0A0W7WJ24_9RHOB</name>
<dbReference type="Gene3D" id="1.20.1260.10">
    <property type="match status" value="1"/>
</dbReference>
<comment type="caution">
    <text evidence="4">The sequence shown here is derived from an EMBL/GenBank/DDBJ whole genome shotgun (WGS) entry which is preliminary data.</text>
</comment>
<evidence type="ECO:0000313" key="4">
    <source>
        <dbReference type="EMBL" id="KUF10589.1"/>
    </source>
</evidence>
<evidence type="ECO:0000256" key="1">
    <source>
        <dbReference type="ARBA" id="ARBA00009497"/>
    </source>
</evidence>
<dbReference type="InterPro" id="IPR012347">
    <property type="entry name" value="Ferritin-like"/>
</dbReference>
<sequence>MKDALTVVPSTDDVSTGVRDTQVIASGLSDALADTYRLTFKTHAYHWNVEGPLFYSIHKLTEEQYENMFAAADELAERIRALGELAPQSMADIVARSRVEDRAGPLSAADMIEDLASDHEKLAHRLHAIVDLVEGRKDPVTEDLATERSAFHEQAAWMLRAIGKS</sequence>
<dbReference type="PANTHER" id="PTHR42932:SF3">
    <property type="entry name" value="DNA PROTECTION DURING STARVATION PROTEIN"/>
    <property type="match status" value="1"/>
</dbReference>
<dbReference type="PIRSF" id="PIRSF005900">
    <property type="entry name" value="Dps"/>
    <property type="match status" value="1"/>
</dbReference>
<evidence type="ECO:0000256" key="2">
    <source>
        <dbReference type="RuleBase" id="RU003875"/>
    </source>
</evidence>
<dbReference type="EMBL" id="LPXO01000006">
    <property type="protein sequence ID" value="KUF10589.1"/>
    <property type="molecule type" value="Genomic_DNA"/>
</dbReference>
<comment type="similarity">
    <text evidence="1 2">Belongs to the Dps family.</text>
</comment>
<proteinExistence type="inferred from homology"/>
<dbReference type="CDD" id="cd01043">
    <property type="entry name" value="DPS"/>
    <property type="match status" value="1"/>
</dbReference>
<dbReference type="InterPro" id="IPR009078">
    <property type="entry name" value="Ferritin-like_SF"/>
</dbReference>
<dbReference type="PANTHER" id="PTHR42932">
    <property type="entry name" value="GENERAL STRESS PROTEIN 20U"/>
    <property type="match status" value="1"/>
</dbReference>
<dbReference type="PRINTS" id="PR01346">
    <property type="entry name" value="HELNAPAPROT"/>
</dbReference>
<evidence type="ECO:0000259" key="3">
    <source>
        <dbReference type="Pfam" id="PF00210"/>
    </source>
</evidence>
<feature type="domain" description="Ferritin/DPS" evidence="3">
    <location>
        <begin position="28"/>
        <end position="162"/>
    </location>
</feature>
<dbReference type="GO" id="GO:0008199">
    <property type="term" value="F:ferric iron binding"/>
    <property type="evidence" value="ECO:0007669"/>
    <property type="project" value="InterPro"/>
</dbReference>
<dbReference type="RefSeq" id="WP_058862428.1">
    <property type="nucleotide sequence ID" value="NZ_LPXO01000006.1"/>
</dbReference>
<dbReference type="STRING" id="1685382.AVJ23_11980"/>
<keyword evidence="5" id="KW-1185">Reference proteome</keyword>
<reference evidence="4 5" key="1">
    <citation type="submission" date="2015-12" db="EMBL/GenBank/DDBJ databases">
        <authorList>
            <person name="Shamseldin A."/>
            <person name="Moawad H."/>
            <person name="Abd El-Rahim W.M."/>
            <person name="Sadowsky M.J."/>
        </authorList>
    </citation>
    <scope>NUCLEOTIDE SEQUENCE [LARGE SCALE GENOMIC DNA]</scope>
    <source>
        <strain evidence="4 5">SJ5A-1</strain>
    </source>
</reference>
<accession>A0A0W7WJ24</accession>
<dbReference type="Pfam" id="PF00210">
    <property type="entry name" value="Ferritin"/>
    <property type="match status" value="1"/>
</dbReference>
<dbReference type="SUPFAM" id="SSF47240">
    <property type="entry name" value="Ferritin-like"/>
    <property type="match status" value="1"/>
</dbReference>
<organism evidence="4 5">
    <name type="scientific">Pseudoponticoccus marisrubri</name>
    <dbReference type="NCBI Taxonomy" id="1685382"/>
    <lineage>
        <taxon>Bacteria</taxon>
        <taxon>Pseudomonadati</taxon>
        <taxon>Pseudomonadota</taxon>
        <taxon>Alphaproteobacteria</taxon>
        <taxon>Rhodobacterales</taxon>
        <taxon>Roseobacteraceae</taxon>
        <taxon>Pseudoponticoccus</taxon>
    </lineage>
</organism>
<dbReference type="InterPro" id="IPR002177">
    <property type="entry name" value="DPS_DNA-bd"/>
</dbReference>
<dbReference type="AlphaFoldDB" id="A0A0W7WJ24"/>